<evidence type="ECO:0000313" key="2">
    <source>
        <dbReference type="EMBL" id="KAF7294727.1"/>
    </source>
</evidence>
<dbReference type="PANTHER" id="PTHR33096">
    <property type="entry name" value="CXC2 DOMAIN-CONTAINING PROTEIN"/>
    <property type="match status" value="1"/>
</dbReference>
<dbReference type="PANTHER" id="PTHR33096:SF1">
    <property type="entry name" value="CXC1-LIKE CYSTEINE CLUSTER ASSOCIATED WITH KDZ TRANSPOSASES DOMAIN-CONTAINING PROTEIN"/>
    <property type="match status" value="1"/>
</dbReference>
<dbReference type="Proteomes" id="UP000636479">
    <property type="component" value="Unassembled WGS sequence"/>
</dbReference>
<dbReference type="RefSeq" id="XP_037216090.1">
    <property type="nucleotide sequence ID" value="XM_037366696.1"/>
</dbReference>
<accession>A0A8H6S9A1</accession>
<feature type="coiled-coil region" evidence="1">
    <location>
        <begin position="555"/>
        <end position="582"/>
    </location>
</feature>
<keyword evidence="3" id="KW-1185">Reference proteome</keyword>
<sequence>MLSIDANFCLKNRLRANERDDPSLGPGLGYFVESTAYKEHLKNYVAEKDASSVLVNDNYTNQVQVSSCVAFAALLQKETRLTTGLRVSGVAGCVCSRHGLVRRRGLGDLQKGERYANVDWIVACTLWMEKLLSYGFAYDIICQWMVNFFQRIEKIRKGNADTSNLATEFENVDIQFGLPVWHAGAHELQCRAQLALAYLLGIGKTDGEAMERVWASLNPASWATKEMGEGARLDVLEDRIDQLNFEKNIHLGKCPIYEISNFALTIKKRKEWKSRMDAWYKDPTSNASPFVIVGGQEDGPSERQIVDELKKAEVEEARAGHAPLLEGTKTVVAFIKAGLQLQHIQRKIQATLKSKTLTADRASQVQELRVSFLKQLRSFQHLQLTYMPGIETLREADDAKRDVNEPECQPEYIKLYLPSDLTAEQRGQLHLSRVIETEARVRCGQCADALVTLRTHLYAQMHMIWFRDRHMVGQRARTRSATLMSRLAEAIARIVAAYRANQAAIVALKGPGFAPEFKRLNDEDINCRWVKKDTQRAEHPPRLRTGFLGFGMGPTKAARFMIQRWEEEVELLREEMKRVLRSLRWTQNQWQVRADRQRDDVNMHVAAGLRAYALRQVDIHRRMAERFYSEWGRSLANAVRAVVKEDEGVLDGAFDGLTDNDMQIL</sequence>
<dbReference type="OrthoDB" id="3257768at2759"/>
<gene>
    <name evidence="2" type="ORF">MIND_01010100</name>
</gene>
<keyword evidence="1" id="KW-0175">Coiled coil</keyword>
<reference evidence="2" key="1">
    <citation type="submission" date="2020-05" db="EMBL/GenBank/DDBJ databases">
        <title>Mycena genomes resolve the evolution of fungal bioluminescence.</title>
        <authorList>
            <person name="Tsai I.J."/>
        </authorList>
    </citation>
    <scope>NUCLEOTIDE SEQUENCE</scope>
    <source>
        <strain evidence="2">171206Taipei</strain>
    </source>
</reference>
<evidence type="ECO:0000256" key="1">
    <source>
        <dbReference type="SAM" id="Coils"/>
    </source>
</evidence>
<dbReference type="Pfam" id="PF18758">
    <property type="entry name" value="KDZ"/>
    <property type="match status" value="1"/>
</dbReference>
<dbReference type="AlphaFoldDB" id="A0A8H6S9A1"/>
<evidence type="ECO:0000313" key="3">
    <source>
        <dbReference type="Proteomes" id="UP000636479"/>
    </source>
</evidence>
<dbReference type="InterPro" id="IPR040521">
    <property type="entry name" value="KDZ"/>
</dbReference>
<dbReference type="GeneID" id="59349212"/>
<protein>
    <submittedName>
        <fullName evidence="2">CxC2 domain-containing protein</fullName>
    </submittedName>
</protein>
<dbReference type="EMBL" id="JACAZF010000009">
    <property type="protein sequence ID" value="KAF7294727.1"/>
    <property type="molecule type" value="Genomic_DNA"/>
</dbReference>
<proteinExistence type="predicted"/>
<name>A0A8H6S9A1_9AGAR</name>
<organism evidence="2 3">
    <name type="scientific">Mycena indigotica</name>
    <dbReference type="NCBI Taxonomy" id="2126181"/>
    <lineage>
        <taxon>Eukaryota</taxon>
        <taxon>Fungi</taxon>
        <taxon>Dikarya</taxon>
        <taxon>Basidiomycota</taxon>
        <taxon>Agaricomycotina</taxon>
        <taxon>Agaricomycetes</taxon>
        <taxon>Agaricomycetidae</taxon>
        <taxon>Agaricales</taxon>
        <taxon>Marasmiineae</taxon>
        <taxon>Mycenaceae</taxon>
        <taxon>Mycena</taxon>
    </lineage>
</organism>
<comment type="caution">
    <text evidence="2">The sequence shown here is derived from an EMBL/GenBank/DDBJ whole genome shotgun (WGS) entry which is preliminary data.</text>
</comment>